<evidence type="ECO:0000313" key="3">
    <source>
        <dbReference type="Proteomes" id="UP001143309"/>
    </source>
</evidence>
<gene>
    <name evidence="2" type="ORF">GCM10008174_05350</name>
</gene>
<keyword evidence="3" id="KW-1185">Reference proteome</keyword>
<accession>A0A9W6JMB7</accession>
<protein>
    <recommendedName>
        <fullName evidence="4">Flagellar basal-body protein FlbY</fullName>
    </recommendedName>
</protein>
<dbReference type="EMBL" id="BSFL01000001">
    <property type="protein sequence ID" value="GLK78794.1"/>
    <property type="molecule type" value="Genomic_DNA"/>
</dbReference>
<dbReference type="AlphaFoldDB" id="A0A9W6JMB7"/>
<dbReference type="Proteomes" id="UP001143309">
    <property type="component" value="Unassembled WGS sequence"/>
</dbReference>
<comment type="caution">
    <text evidence="2">The sequence shown here is derived from an EMBL/GenBank/DDBJ whole genome shotgun (WGS) entry which is preliminary data.</text>
</comment>
<dbReference type="RefSeq" id="WP_271199299.1">
    <property type="nucleotide sequence ID" value="NZ_BSFL01000001.1"/>
</dbReference>
<evidence type="ECO:0000313" key="2">
    <source>
        <dbReference type="EMBL" id="GLK78794.1"/>
    </source>
</evidence>
<feature type="region of interest" description="Disordered" evidence="1">
    <location>
        <begin position="138"/>
        <end position="157"/>
    </location>
</feature>
<reference evidence="2" key="1">
    <citation type="journal article" date="2014" name="Int. J. Syst. Evol. Microbiol.">
        <title>Complete genome sequence of Corynebacterium casei LMG S-19264T (=DSM 44701T), isolated from a smear-ripened cheese.</title>
        <authorList>
            <consortium name="US DOE Joint Genome Institute (JGI-PGF)"/>
            <person name="Walter F."/>
            <person name="Albersmeier A."/>
            <person name="Kalinowski J."/>
            <person name="Ruckert C."/>
        </authorList>
    </citation>
    <scope>NUCLEOTIDE SEQUENCE</scope>
    <source>
        <strain evidence="2">VKM B-2748</strain>
    </source>
</reference>
<sequence length="157" mass="16507">MHAGRHVPAPRPELSVEEAAALLSRLADTVERLTGVVVEETRLVRSGAYQAARALEVEKGALSSRYMLDVGAVSGAGDAIAAQPREQLEEIERMHAAFRSALDENLAVLGTARSVAESLLRGVSEEIGGRAAPKTYDARGGAYGRPAAAPMALSRTS</sequence>
<organism evidence="2 3">
    <name type="scientific">Methylopila turkensis</name>
    <dbReference type="NCBI Taxonomy" id="1437816"/>
    <lineage>
        <taxon>Bacteria</taxon>
        <taxon>Pseudomonadati</taxon>
        <taxon>Pseudomonadota</taxon>
        <taxon>Alphaproteobacteria</taxon>
        <taxon>Hyphomicrobiales</taxon>
        <taxon>Methylopilaceae</taxon>
        <taxon>Methylopila</taxon>
    </lineage>
</organism>
<evidence type="ECO:0000256" key="1">
    <source>
        <dbReference type="SAM" id="MobiDB-lite"/>
    </source>
</evidence>
<proteinExistence type="predicted"/>
<reference evidence="2" key="2">
    <citation type="submission" date="2023-01" db="EMBL/GenBank/DDBJ databases">
        <authorList>
            <person name="Sun Q."/>
            <person name="Evtushenko L."/>
        </authorList>
    </citation>
    <scope>NUCLEOTIDE SEQUENCE</scope>
    <source>
        <strain evidence="2">VKM B-2748</strain>
    </source>
</reference>
<name>A0A9W6JMB7_9HYPH</name>
<evidence type="ECO:0008006" key="4">
    <source>
        <dbReference type="Google" id="ProtNLM"/>
    </source>
</evidence>